<gene>
    <name evidence="17" type="ORF">FHW18_002372</name>
</gene>
<evidence type="ECO:0000256" key="6">
    <source>
        <dbReference type="ARBA" id="ARBA00022692"/>
    </source>
</evidence>
<dbReference type="SMART" id="SM00387">
    <property type="entry name" value="HATPase_c"/>
    <property type="match status" value="1"/>
</dbReference>
<keyword evidence="7" id="KW-0547">Nucleotide-binding</keyword>
<keyword evidence="18" id="KW-1185">Reference proteome</keyword>
<dbReference type="PROSITE" id="PS50109">
    <property type="entry name" value="HIS_KIN"/>
    <property type="match status" value="1"/>
</dbReference>
<dbReference type="InterPro" id="IPR003852">
    <property type="entry name" value="Sig_transdc_His_kinase_KdpD_N"/>
</dbReference>
<evidence type="ECO:0000256" key="4">
    <source>
        <dbReference type="ARBA" id="ARBA00022553"/>
    </source>
</evidence>
<dbReference type="InterPro" id="IPR025201">
    <property type="entry name" value="KdpD_TM"/>
</dbReference>
<dbReference type="SUPFAM" id="SSF47384">
    <property type="entry name" value="Homodimeric domain of signal transducing histidine kinase"/>
    <property type="match status" value="1"/>
</dbReference>
<sequence>MSAARPDPDQLLDRLRSDELRAGRGRLRIYIGASAGAGKTYAMLTAAHEAVAKGVDVVIGVVETHGRADTAARVEGLARLPLRTVPHRGRDLAEFDLDAALARRPGLLLVDELAHSNAPGSRHPKRWQDMEDVLAAGIDVLSTLNIQHLESLNDVVAGIVGIRVQETLPDSVFDTADEVVMVDVPADELLARLKAGKVYVAPQAERAAQHFFRKGNLIALRELALRRMADRMQGDVLDYRDAQSIRDVWRTQEALLACVGPGPEGEQVVRSTARLAGRLNIAWHAVYVETPALQRAPRTERMRVLATLHLAETLSATTAVLTGANVAQALVEHAREHNLSTLVMGPARPKAGALWPHPWHRQPADEVARCGADLDVIRIGAPRSDTPSPSGTAGRDARSMASRAAEPASGRSRWTAYLWPVLGAVITTACLQPLSDLLEPTNIAMLFLLGVVGIAVRQGRGPAALAALLNVAAFDLFFIPPILSFTVNDAQYVLTFGVMLAVGLVVGQLTAGLRFQARIAAHRETRARKLFEFARDLSGALQRDQVVESTGSTLSSAFGSQVVLLLPGDDDALVMPHPAPDGLDLGIAQWACDQDRQAGLSTDTLPASPFRYVPLRAPMRIRGVLAIRPQDPRWLLIPEQQRQLDTFASLIAIALERVHYADVARQTLVGMEAERLRNSLLSAMSHDIRTPLTVLAGLAESLATVPPALSPDQLDQVHAIRDEVMHMSTLVANLLDMARIQSGAITLRREWQSLEEIIGTAIQSVRRQLGPRAVTVTLPPDLPLVEFDAVLIERVLANLLENAAKYTPPTTRITLSAACVGKDLRVTVADDGPGLPPGRADRLFDKFTRGDTESATPGVGLGLAICRAIVDAHGGHISAGASAQGGAALTFTLPLGTPPVIDADAELPVLPETA</sequence>
<feature type="transmembrane region" description="Helical" evidence="15">
    <location>
        <begin position="463"/>
        <end position="486"/>
    </location>
</feature>
<feature type="transmembrane region" description="Helical" evidence="15">
    <location>
        <begin position="492"/>
        <end position="513"/>
    </location>
</feature>
<dbReference type="InterPro" id="IPR036097">
    <property type="entry name" value="HisK_dim/P_sf"/>
</dbReference>
<dbReference type="Pfam" id="PF13493">
    <property type="entry name" value="DUF4118"/>
    <property type="match status" value="1"/>
</dbReference>
<dbReference type="Gene3D" id="1.20.120.620">
    <property type="entry name" value="Backbone structure of the membrane domain of e. Coli histidine kinase receptor kdpd"/>
    <property type="match status" value="1"/>
</dbReference>
<dbReference type="Gene3D" id="3.30.450.40">
    <property type="match status" value="1"/>
</dbReference>
<organism evidence="17 18">
    <name type="scientific">Pigmentiphaga litoralis</name>
    <dbReference type="NCBI Taxonomy" id="516702"/>
    <lineage>
        <taxon>Bacteria</taxon>
        <taxon>Pseudomonadati</taxon>
        <taxon>Pseudomonadota</taxon>
        <taxon>Betaproteobacteria</taxon>
        <taxon>Burkholderiales</taxon>
        <taxon>Alcaligenaceae</taxon>
        <taxon>Pigmentiphaga</taxon>
    </lineage>
</organism>
<proteinExistence type="predicted"/>
<accession>A0A7Y9LNS7</accession>
<comment type="catalytic activity">
    <reaction evidence="1">
        <text>ATP + protein L-histidine = ADP + protein N-phospho-L-histidine.</text>
        <dbReference type="EC" id="2.7.13.3"/>
    </reaction>
</comment>
<evidence type="ECO:0000313" key="18">
    <source>
        <dbReference type="Proteomes" id="UP000542125"/>
    </source>
</evidence>
<dbReference type="AlphaFoldDB" id="A0A7Y9LNS7"/>
<dbReference type="InterPro" id="IPR036890">
    <property type="entry name" value="HATPase_C_sf"/>
</dbReference>
<keyword evidence="5 17" id="KW-0808">Transferase</keyword>
<dbReference type="GO" id="GO:0000155">
    <property type="term" value="F:phosphorelay sensor kinase activity"/>
    <property type="evidence" value="ECO:0007669"/>
    <property type="project" value="InterPro"/>
</dbReference>
<dbReference type="Proteomes" id="UP000542125">
    <property type="component" value="Unassembled WGS sequence"/>
</dbReference>
<dbReference type="Gene3D" id="3.40.50.620">
    <property type="entry name" value="HUPs"/>
    <property type="match status" value="1"/>
</dbReference>
<dbReference type="InterPro" id="IPR027417">
    <property type="entry name" value="P-loop_NTPase"/>
</dbReference>
<protein>
    <recommendedName>
        <fullName evidence="3">histidine kinase</fullName>
        <ecNumber evidence="3">2.7.13.3</ecNumber>
    </recommendedName>
</protein>
<dbReference type="Gene3D" id="3.40.50.300">
    <property type="entry name" value="P-loop containing nucleotide triphosphate hydrolases"/>
    <property type="match status" value="1"/>
</dbReference>
<evidence type="ECO:0000256" key="11">
    <source>
        <dbReference type="ARBA" id="ARBA00023012"/>
    </source>
</evidence>
<dbReference type="InterPro" id="IPR003661">
    <property type="entry name" value="HisK_dim/P_dom"/>
</dbReference>
<comment type="function">
    <text evidence="13">Member of the two-component regulatory system KdpD/KdpE involved in the regulation of the kdp operon. KdpD may function as a membrane-associated protein kinase that phosphorylates KdpE in response to environmental signals.</text>
</comment>
<keyword evidence="12 15" id="KW-0472">Membrane</keyword>
<dbReference type="PANTHER" id="PTHR45569:SF1">
    <property type="entry name" value="SENSOR PROTEIN KDPD"/>
    <property type="match status" value="1"/>
</dbReference>
<feature type="domain" description="Histidine kinase" evidence="16">
    <location>
        <begin position="683"/>
        <end position="897"/>
    </location>
</feature>
<dbReference type="Gene3D" id="3.30.565.10">
    <property type="entry name" value="Histidine kinase-like ATPase, C-terminal domain"/>
    <property type="match status" value="1"/>
</dbReference>
<dbReference type="SUPFAM" id="SSF52540">
    <property type="entry name" value="P-loop containing nucleoside triphosphate hydrolases"/>
    <property type="match status" value="1"/>
</dbReference>
<comment type="subcellular location">
    <subcellularLocation>
        <location evidence="2">Membrane</location>
        <topology evidence="2">Multi-pass membrane protein</topology>
    </subcellularLocation>
</comment>
<keyword evidence="8 17" id="KW-0418">Kinase</keyword>
<dbReference type="Gene3D" id="1.10.287.130">
    <property type="match status" value="1"/>
</dbReference>
<dbReference type="GO" id="GO:0005524">
    <property type="term" value="F:ATP binding"/>
    <property type="evidence" value="ECO:0007669"/>
    <property type="project" value="UniProtKB-KW"/>
</dbReference>
<dbReference type="FunFam" id="3.30.565.10:FF:000042">
    <property type="entry name" value="Two-component sensor histidine kinase KdpD"/>
    <property type="match status" value="1"/>
</dbReference>
<name>A0A7Y9LNS7_9BURK</name>
<dbReference type="CDD" id="cd00075">
    <property type="entry name" value="HATPase"/>
    <property type="match status" value="1"/>
</dbReference>
<dbReference type="InterPro" id="IPR029016">
    <property type="entry name" value="GAF-like_dom_sf"/>
</dbReference>
<dbReference type="InterPro" id="IPR003018">
    <property type="entry name" value="GAF"/>
</dbReference>
<evidence type="ECO:0000256" key="14">
    <source>
        <dbReference type="SAM" id="MobiDB-lite"/>
    </source>
</evidence>
<evidence type="ECO:0000256" key="9">
    <source>
        <dbReference type="ARBA" id="ARBA00022840"/>
    </source>
</evidence>
<reference evidence="17 18" key="1">
    <citation type="submission" date="2020-07" db="EMBL/GenBank/DDBJ databases">
        <title>Genomic Encyclopedia of Type Strains, Phase IV (KMG-V): Genome sequencing to study the core and pangenomes of soil and plant-associated prokaryotes.</title>
        <authorList>
            <person name="Whitman W."/>
        </authorList>
    </citation>
    <scope>NUCLEOTIDE SEQUENCE [LARGE SCALE GENOMIC DNA]</scope>
    <source>
        <strain evidence="17 18">SAS40</strain>
    </source>
</reference>
<dbReference type="FunFam" id="3.40.50.300:FF:000483">
    <property type="entry name" value="Sensor histidine kinase KdpD"/>
    <property type="match status" value="1"/>
</dbReference>
<evidence type="ECO:0000256" key="5">
    <source>
        <dbReference type="ARBA" id="ARBA00022679"/>
    </source>
</evidence>
<dbReference type="GO" id="GO:0005737">
    <property type="term" value="C:cytoplasm"/>
    <property type="evidence" value="ECO:0007669"/>
    <property type="project" value="UniProtKB-ARBA"/>
</dbReference>
<evidence type="ECO:0000256" key="3">
    <source>
        <dbReference type="ARBA" id="ARBA00012438"/>
    </source>
</evidence>
<dbReference type="SUPFAM" id="SSF55874">
    <property type="entry name" value="ATPase domain of HSP90 chaperone/DNA topoisomerase II/histidine kinase"/>
    <property type="match status" value="1"/>
</dbReference>
<keyword evidence="6 15" id="KW-0812">Transmembrane</keyword>
<evidence type="ECO:0000313" key="17">
    <source>
        <dbReference type="EMBL" id="NYE83101.1"/>
    </source>
</evidence>
<evidence type="ECO:0000256" key="12">
    <source>
        <dbReference type="ARBA" id="ARBA00023136"/>
    </source>
</evidence>
<evidence type="ECO:0000256" key="2">
    <source>
        <dbReference type="ARBA" id="ARBA00004141"/>
    </source>
</evidence>
<dbReference type="InterPro" id="IPR003594">
    <property type="entry name" value="HATPase_dom"/>
</dbReference>
<dbReference type="EMBL" id="JACBYR010000001">
    <property type="protein sequence ID" value="NYE83101.1"/>
    <property type="molecule type" value="Genomic_DNA"/>
</dbReference>
<dbReference type="GO" id="GO:0005886">
    <property type="term" value="C:plasma membrane"/>
    <property type="evidence" value="ECO:0007669"/>
    <property type="project" value="TreeGrafter"/>
</dbReference>
<evidence type="ECO:0000256" key="15">
    <source>
        <dbReference type="SAM" id="Phobius"/>
    </source>
</evidence>
<dbReference type="Pfam" id="PF02518">
    <property type="entry name" value="HATPase_c"/>
    <property type="match status" value="1"/>
</dbReference>
<evidence type="ECO:0000256" key="10">
    <source>
        <dbReference type="ARBA" id="ARBA00022989"/>
    </source>
</evidence>
<keyword evidence="9" id="KW-0067">ATP-binding</keyword>
<evidence type="ECO:0000256" key="13">
    <source>
        <dbReference type="ARBA" id="ARBA00057300"/>
    </source>
</evidence>
<dbReference type="Pfam" id="PF02702">
    <property type="entry name" value="KdpD"/>
    <property type="match status" value="1"/>
</dbReference>
<dbReference type="InterPro" id="IPR052023">
    <property type="entry name" value="Histidine_kinase_KdpD"/>
</dbReference>
<dbReference type="CDD" id="cd00082">
    <property type="entry name" value="HisKA"/>
    <property type="match status" value="1"/>
</dbReference>
<keyword evidence="11" id="KW-0902">Two-component regulatory system</keyword>
<dbReference type="EC" id="2.7.13.3" evidence="3"/>
<feature type="region of interest" description="Disordered" evidence="14">
    <location>
        <begin position="380"/>
        <end position="406"/>
    </location>
</feature>
<dbReference type="SMART" id="SM00388">
    <property type="entry name" value="HisKA"/>
    <property type="match status" value="1"/>
</dbReference>
<dbReference type="RefSeq" id="WP_179586493.1">
    <property type="nucleotide sequence ID" value="NZ_JACBYR010000001.1"/>
</dbReference>
<evidence type="ECO:0000256" key="8">
    <source>
        <dbReference type="ARBA" id="ARBA00022777"/>
    </source>
</evidence>
<evidence type="ECO:0000259" key="16">
    <source>
        <dbReference type="PROSITE" id="PS50109"/>
    </source>
</evidence>
<keyword evidence="10 15" id="KW-1133">Transmembrane helix</keyword>
<dbReference type="Pfam" id="PF00512">
    <property type="entry name" value="HisKA"/>
    <property type="match status" value="1"/>
</dbReference>
<dbReference type="InterPro" id="IPR014729">
    <property type="entry name" value="Rossmann-like_a/b/a_fold"/>
</dbReference>
<dbReference type="SUPFAM" id="SSF52402">
    <property type="entry name" value="Adenine nucleotide alpha hydrolases-like"/>
    <property type="match status" value="1"/>
</dbReference>
<dbReference type="InterPro" id="IPR038318">
    <property type="entry name" value="KdpD_sf"/>
</dbReference>
<evidence type="ECO:0000256" key="7">
    <source>
        <dbReference type="ARBA" id="ARBA00022741"/>
    </source>
</evidence>
<dbReference type="InterPro" id="IPR005467">
    <property type="entry name" value="His_kinase_dom"/>
</dbReference>
<keyword evidence="4" id="KW-0597">Phosphoprotein</keyword>
<dbReference type="SUPFAM" id="SSF55781">
    <property type="entry name" value="GAF domain-like"/>
    <property type="match status" value="1"/>
</dbReference>
<dbReference type="GO" id="GO:0042802">
    <property type="term" value="F:identical protein binding"/>
    <property type="evidence" value="ECO:0007669"/>
    <property type="project" value="UniProtKB-ARBA"/>
</dbReference>
<evidence type="ECO:0000256" key="1">
    <source>
        <dbReference type="ARBA" id="ARBA00000085"/>
    </source>
</evidence>
<comment type="caution">
    <text evidence="17">The sequence shown here is derived from an EMBL/GenBank/DDBJ whole genome shotgun (WGS) entry which is preliminary data.</text>
</comment>
<dbReference type="PRINTS" id="PR00344">
    <property type="entry name" value="BCTRLSENSOR"/>
</dbReference>
<dbReference type="PANTHER" id="PTHR45569">
    <property type="entry name" value="SENSOR PROTEIN KDPD"/>
    <property type="match status" value="1"/>
</dbReference>
<dbReference type="Pfam" id="PF13492">
    <property type="entry name" value="GAF_3"/>
    <property type="match status" value="1"/>
</dbReference>
<dbReference type="InterPro" id="IPR004358">
    <property type="entry name" value="Sig_transdc_His_kin-like_C"/>
</dbReference>